<dbReference type="EMBL" id="JABBWK010000069">
    <property type="protein sequence ID" value="KAG1895224.1"/>
    <property type="molecule type" value="Genomic_DNA"/>
</dbReference>
<dbReference type="Proteomes" id="UP001195769">
    <property type="component" value="Unassembled WGS sequence"/>
</dbReference>
<dbReference type="AlphaFoldDB" id="A0AAD4DW63"/>
<evidence type="ECO:0000313" key="3">
    <source>
        <dbReference type="Proteomes" id="UP001195769"/>
    </source>
</evidence>
<evidence type="ECO:0000313" key="2">
    <source>
        <dbReference type="EMBL" id="KAG1895224.1"/>
    </source>
</evidence>
<comment type="caution">
    <text evidence="2">The sequence shown here is derived from an EMBL/GenBank/DDBJ whole genome shotgun (WGS) entry which is preliminary data.</text>
</comment>
<protein>
    <submittedName>
        <fullName evidence="2">Uncharacterized protein</fullName>
    </submittedName>
</protein>
<gene>
    <name evidence="2" type="ORF">F5891DRAFT_1252525</name>
</gene>
<sequence>MRTTKRHVTGTFCRALAIRTTIAGTMRERPAHRNEYGKEMKRREEEKGGMRREEENEQREEVEARRFVEENGPARHHHLQAPRHPRPYCAHYFASANAYTTGFYQRQVTLPVLVPAPCAIDSLQSEDATHSPAASTPFLWALLYPVINRSHESIPAKTESTAISLHSSLKDFALSVFNPDPTSVSIFQETSTSGFRSTSSFSEKLKLSKDVILRPTSSLMSLEGSTNSLSVVPSMTSSKAHVAEAVPTLSSSALTSSTLGLSFLQDYLPKFVDTHAPAVLAAVGHGADLG</sequence>
<feature type="region of interest" description="Disordered" evidence="1">
    <location>
        <begin position="33"/>
        <end position="61"/>
    </location>
</feature>
<reference evidence="2" key="1">
    <citation type="journal article" date="2020" name="New Phytol.">
        <title>Comparative genomics reveals dynamic genome evolution in host specialist ectomycorrhizal fungi.</title>
        <authorList>
            <person name="Lofgren L.A."/>
            <person name="Nguyen N.H."/>
            <person name="Vilgalys R."/>
            <person name="Ruytinx J."/>
            <person name="Liao H.L."/>
            <person name="Branco S."/>
            <person name="Kuo A."/>
            <person name="LaButti K."/>
            <person name="Lipzen A."/>
            <person name="Andreopoulos W."/>
            <person name="Pangilinan J."/>
            <person name="Riley R."/>
            <person name="Hundley H."/>
            <person name="Na H."/>
            <person name="Barry K."/>
            <person name="Grigoriev I.V."/>
            <person name="Stajich J.E."/>
            <person name="Kennedy P.G."/>
        </authorList>
    </citation>
    <scope>NUCLEOTIDE SEQUENCE</scope>
    <source>
        <strain evidence="2">FC203</strain>
    </source>
</reference>
<organism evidence="2 3">
    <name type="scientific">Suillus fuscotomentosus</name>
    <dbReference type="NCBI Taxonomy" id="1912939"/>
    <lineage>
        <taxon>Eukaryota</taxon>
        <taxon>Fungi</taxon>
        <taxon>Dikarya</taxon>
        <taxon>Basidiomycota</taxon>
        <taxon>Agaricomycotina</taxon>
        <taxon>Agaricomycetes</taxon>
        <taxon>Agaricomycetidae</taxon>
        <taxon>Boletales</taxon>
        <taxon>Suillineae</taxon>
        <taxon>Suillaceae</taxon>
        <taxon>Suillus</taxon>
    </lineage>
</organism>
<proteinExistence type="predicted"/>
<keyword evidence="3" id="KW-1185">Reference proteome</keyword>
<name>A0AAD4DW63_9AGAM</name>
<accession>A0AAD4DW63</accession>
<dbReference type="RefSeq" id="XP_041220800.1">
    <property type="nucleotide sequence ID" value="XM_041369915.1"/>
</dbReference>
<evidence type="ECO:0000256" key="1">
    <source>
        <dbReference type="SAM" id="MobiDB-lite"/>
    </source>
</evidence>
<dbReference type="GeneID" id="64664213"/>